<dbReference type="PANTHER" id="PTHR23513:SF11">
    <property type="entry name" value="STAPHYLOFERRIN A TRANSPORTER"/>
    <property type="match status" value="1"/>
</dbReference>
<feature type="transmembrane region" description="Helical" evidence="6">
    <location>
        <begin position="248"/>
        <end position="265"/>
    </location>
</feature>
<dbReference type="InterPro" id="IPR011701">
    <property type="entry name" value="MFS"/>
</dbReference>
<keyword evidence="2" id="KW-1003">Cell membrane</keyword>
<proteinExistence type="predicted"/>
<feature type="transmembrane region" description="Helical" evidence="6">
    <location>
        <begin position="12"/>
        <end position="32"/>
    </location>
</feature>
<dbReference type="RefSeq" id="WP_006451947.1">
    <property type="nucleotide sequence ID" value="NZ_CP018728.1"/>
</dbReference>
<evidence type="ECO:0000313" key="7">
    <source>
        <dbReference type="EMBL" id="CAD0357585.1"/>
    </source>
</evidence>
<dbReference type="CDD" id="cd06173">
    <property type="entry name" value="MFS_MefA_like"/>
    <property type="match status" value="1"/>
</dbReference>
<evidence type="ECO:0008006" key="8">
    <source>
        <dbReference type="Google" id="ProtNLM"/>
    </source>
</evidence>
<reference evidence="7" key="1">
    <citation type="submission" date="2020-07" db="EMBL/GenBank/DDBJ databases">
        <authorList>
            <person name="Pothier F. J."/>
        </authorList>
    </citation>
    <scope>NUCLEOTIDE SEQUENCE</scope>
    <source>
        <strain evidence="7">CFBP 8129</strain>
    </source>
</reference>
<evidence type="ECO:0000256" key="5">
    <source>
        <dbReference type="ARBA" id="ARBA00023136"/>
    </source>
</evidence>
<keyword evidence="3 6" id="KW-0812">Transmembrane</keyword>
<feature type="transmembrane region" description="Helical" evidence="6">
    <location>
        <begin position="102"/>
        <end position="122"/>
    </location>
</feature>
<feature type="transmembrane region" description="Helical" evidence="6">
    <location>
        <begin position="70"/>
        <end position="90"/>
    </location>
</feature>
<feature type="transmembrane region" description="Helical" evidence="6">
    <location>
        <begin position="370"/>
        <end position="389"/>
    </location>
</feature>
<dbReference type="EMBL" id="LR828253">
    <property type="protein sequence ID" value="CAD0357585.1"/>
    <property type="molecule type" value="Genomic_DNA"/>
</dbReference>
<feature type="transmembrane region" description="Helical" evidence="6">
    <location>
        <begin position="44"/>
        <end position="63"/>
    </location>
</feature>
<protein>
    <recommendedName>
        <fullName evidence="8">Enterobactin exporter EntS</fullName>
    </recommendedName>
</protein>
<comment type="subcellular location">
    <subcellularLocation>
        <location evidence="1">Cell membrane</location>
        <topology evidence="1">Multi-pass membrane protein</topology>
    </subcellularLocation>
</comment>
<sequence>MPSPDFVRFRTGQFLAILGGRCSFLSLSWWLLARTGSKADFTRLALIFSLCGLVSLPIFASLADRWSRKACALAADLWSLAGVIALWAATWDGHYRPLVTELIVGSLALGVSLMTAVSGSIIPSLVQRERLGQAFAAITASQALVFLLAPLLAGFGATWIPLSLALAVNAAMLVVTLLLTASIRAPEAALPGGVRDGWFTSLTAGVRLSIRIPAERDWNVIGAVINGCVIPFVSLTVPVLVLHEQRQPAWHVGAFSAAMAIGLWAGSRLTPRRRGSVSSLSAAVGSVALIGAGIGLYAVCASAGTLAVGSFVCGVGTGLHNVRCAAYRSAATPAAFRARLSSWGKWLSQAAVPVGLGGFGWLLQHTSACVAAATAAGIVGCCSMALYFAQGVRELLARPLLDAHDYYLVRYPAAFGASDLREQPRAFP</sequence>
<evidence type="ECO:0000256" key="2">
    <source>
        <dbReference type="ARBA" id="ARBA00022475"/>
    </source>
</evidence>
<name>A0A6V7F287_9XANT</name>
<accession>A0A6V7F287</accession>
<feature type="transmembrane region" description="Helical" evidence="6">
    <location>
        <begin position="134"/>
        <end position="153"/>
    </location>
</feature>
<feature type="transmembrane region" description="Helical" evidence="6">
    <location>
        <begin position="218"/>
        <end position="242"/>
    </location>
</feature>
<gene>
    <name evidence="7" type="ORF">CFBP8129_42180</name>
</gene>
<dbReference type="AlphaFoldDB" id="A0A6V7F287"/>
<dbReference type="GO" id="GO:0005886">
    <property type="term" value="C:plasma membrane"/>
    <property type="evidence" value="ECO:0007669"/>
    <property type="project" value="UniProtKB-SubCell"/>
</dbReference>
<dbReference type="Gene3D" id="1.20.1250.20">
    <property type="entry name" value="MFS general substrate transporter like domains"/>
    <property type="match status" value="1"/>
</dbReference>
<evidence type="ECO:0000256" key="4">
    <source>
        <dbReference type="ARBA" id="ARBA00022989"/>
    </source>
</evidence>
<keyword evidence="5 6" id="KW-0472">Membrane</keyword>
<evidence type="ECO:0000256" key="1">
    <source>
        <dbReference type="ARBA" id="ARBA00004651"/>
    </source>
</evidence>
<feature type="transmembrane region" description="Helical" evidence="6">
    <location>
        <begin position="346"/>
        <end position="364"/>
    </location>
</feature>
<dbReference type="EMBL" id="LR828253">
    <property type="protein sequence ID" value="CAD0357589.1"/>
    <property type="molecule type" value="Genomic_DNA"/>
</dbReference>
<feature type="transmembrane region" description="Helical" evidence="6">
    <location>
        <begin position="277"/>
        <end position="299"/>
    </location>
</feature>
<dbReference type="InterPro" id="IPR036259">
    <property type="entry name" value="MFS_trans_sf"/>
</dbReference>
<feature type="transmembrane region" description="Helical" evidence="6">
    <location>
        <begin position="159"/>
        <end position="179"/>
    </location>
</feature>
<dbReference type="GO" id="GO:0022857">
    <property type="term" value="F:transmembrane transporter activity"/>
    <property type="evidence" value="ECO:0007669"/>
    <property type="project" value="InterPro"/>
</dbReference>
<dbReference type="SUPFAM" id="SSF103473">
    <property type="entry name" value="MFS general substrate transporter"/>
    <property type="match status" value="1"/>
</dbReference>
<keyword evidence="4 6" id="KW-1133">Transmembrane helix</keyword>
<evidence type="ECO:0000256" key="3">
    <source>
        <dbReference type="ARBA" id="ARBA00022692"/>
    </source>
</evidence>
<evidence type="ECO:0000256" key="6">
    <source>
        <dbReference type="SAM" id="Phobius"/>
    </source>
</evidence>
<organism evidence="7">
    <name type="scientific">Xanthomonas hortorum pv. gardneri</name>
    <dbReference type="NCBI Taxonomy" id="2754056"/>
    <lineage>
        <taxon>Bacteria</taxon>
        <taxon>Pseudomonadati</taxon>
        <taxon>Pseudomonadota</taxon>
        <taxon>Gammaproteobacteria</taxon>
        <taxon>Lysobacterales</taxon>
        <taxon>Lysobacteraceae</taxon>
        <taxon>Xanthomonas</taxon>
    </lineage>
</organism>
<dbReference type="PANTHER" id="PTHR23513">
    <property type="entry name" value="INTEGRAL MEMBRANE EFFLUX PROTEIN-RELATED"/>
    <property type="match status" value="1"/>
</dbReference>
<dbReference type="Pfam" id="PF07690">
    <property type="entry name" value="MFS_1"/>
    <property type="match status" value="1"/>
</dbReference>